<organism evidence="3 4">
    <name type="scientific">Solicola gregarius</name>
    <dbReference type="NCBI Taxonomy" id="2908642"/>
    <lineage>
        <taxon>Bacteria</taxon>
        <taxon>Bacillati</taxon>
        <taxon>Actinomycetota</taxon>
        <taxon>Actinomycetes</taxon>
        <taxon>Propionibacteriales</taxon>
        <taxon>Nocardioidaceae</taxon>
        <taxon>Solicola</taxon>
    </lineage>
</organism>
<evidence type="ECO:0000256" key="1">
    <source>
        <dbReference type="SAM" id="MobiDB-lite"/>
    </source>
</evidence>
<evidence type="ECO:0000313" key="4">
    <source>
        <dbReference type="Proteomes" id="UP001164390"/>
    </source>
</evidence>
<accession>A0AA46TMD5</accession>
<dbReference type="InterPro" id="IPR036259">
    <property type="entry name" value="MFS_trans_sf"/>
</dbReference>
<dbReference type="AlphaFoldDB" id="A0AA46TMD5"/>
<keyword evidence="2" id="KW-0472">Membrane</keyword>
<keyword evidence="2" id="KW-1133">Transmembrane helix</keyword>
<name>A0AA46TMD5_9ACTN</name>
<feature type="transmembrane region" description="Helical" evidence="2">
    <location>
        <begin position="241"/>
        <end position="261"/>
    </location>
</feature>
<feature type="transmembrane region" description="Helical" evidence="2">
    <location>
        <begin position="267"/>
        <end position="287"/>
    </location>
</feature>
<protein>
    <submittedName>
        <fullName evidence="3">Uncharacterized protein</fullName>
    </submittedName>
</protein>
<dbReference type="KEGG" id="sgrg:L0C25_11870"/>
<feature type="transmembrane region" description="Helical" evidence="2">
    <location>
        <begin position="206"/>
        <end position="229"/>
    </location>
</feature>
<feature type="transmembrane region" description="Helical" evidence="2">
    <location>
        <begin position="173"/>
        <end position="194"/>
    </location>
</feature>
<keyword evidence="4" id="KW-1185">Reference proteome</keyword>
<feature type="region of interest" description="Disordered" evidence="1">
    <location>
        <begin position="103"/>
        <end position="152"/>
    </location>
</feature>
<keyword evidence="2" id="KW-0812">Transmembrane</keyword>
<dbReference type="EMBL" id="CP094970">
    <property type="protein sequence ID" value="UYM07730.1"/>
    <property type="molecule type" value="Genomic_DNA"/>
</dbReference>
<sequence>MAHLFDPYPASSASVRIAARQGPGPATAMAGVEASFDQRHRATVDEAEGDLEGWDGPGPDRDHGAPGREPLTDRRGNAVAGPCHTGAMAKRWRDEIALSKRSGLLRRRKGTNTGGVDTLERDDETTKRRRIAGERPGSKPDETDTAAEPSESQELAAELAEKLAGRRRIPQPVWATTTGLVVGALLTGLVYAGMQTFQAIYNTPAGGGTGAVVLVAVLIVSLVAGRSLLKWRGLPDPNATTLLAVLLVVIVILAALLPIVFSAWMLLVTPLLGGASYLVSHLLIAHFGSR</sequence>
<feature type="compositionally biased region" description="Basic and acidic residues" evidence="1">
    <location>
        <begin position="131"/>
        <end position="142"/>
    </location>
</feature>
<dbReference type="SUPFAM" id="SSF103473">
    <property type="entry name" value="MFS general substrate transporter"/>
    <property type="match status" value="1"/>
</dbReference>
<evidence type="ECO:0000313" key="3">
    <source>
        <dbReference type="EMBL" id="UYM07730.1"/>
    </source>
</evidence>
<evidence type="ECO:0000256" key="2">
    <source>
        <dbReference type="SAM" id="Phobius"/>
    </source>
</evidence>
<proteinExistence type="predicted"/>
<reference evidence="3" key="1">
    <citation type="submission" date="2022-01" db="EMBL/GenBank/DDBJ databases">
        <title>Nocardioidaceae gen. sp. A5X3R13.</title>
        <authorList>
            <person name="Lopez Marin M.A."/>
            <person name="Uhlik O."/>
        </authorList>
    </citation>
    <scope>NUCLEOTIDE SEQUENCE</scope>
    <source>
        <strain evidence="3">A5X3R13</strain>
    </source>
</reference>
<dbReference type="Proteomes" id="UP001164390">
    <property type="component" value="Chromosome"/>
</dbReference>
<dbReference type="RefSeq" id="WP_271636704.1">
    <property type="nucleotide sequence ID" value="NZ_CP094970.1"/>
</dbReference>
<gene>
    <name evidence="3" type="ORF">L0C25_11870</name>
</gene>
<feature type="compositionally biased region" description="Basic and acidic residues" evidence="1">
    <location>
        <begin position="58"/>
        <end position="76"/>
    </location>
</feature>
<feature type="region of interest" description="Disordered" evidence="1">
    <location>
        <begin position="39"/>
        <end position="86"/>
    </location>
</feature>